<name>A0A914CG35_9BILA</name>
<evidence type="ECO:0000256" key="2">
    <source>
        <dbReference type="SAM" id="Phobius"/>
    </source>
</evidence>
<feature type="transmembrane region" description="Helical" evidence="2">
    <location>
        <begin position="88"/>
        <end position="108"/>
    </location>
</feature>
<organism evidence="3 4">
    <name type="scientific">Acrobeloides nanus</name>
    <dbReference type="NCBI Taxonomy" id="290746"/>
    <lineage>
        <taxon>Eukaryota</taxon>
        <taxon>Metazoa</taxon>
        <taxon>Ecdysozoa</taxon>
        <taxon>Nematoda</taxon>
        <taxon>Chromadorea</taxon>
        <taxon>Rhabditida</taxon>
        <taxon>Tylenchina</taxon>
        <taxon>Cephalobomorpha</taxon>
        <taxon>Cephaloboidea</taxon>
        <taxon>Cephalobidae</taxon>
        <taxon>Acrobeloides</taxon>
    </lineage>
</organism>
<evidence type="ECO:0000256" key="1">
    <source>
        <dbReference type="SAM" id="MobiDB-lite"/>
    </source>
</evidence>
<feature type="compositionally biased region" description="Gly residues" evidence="1">
    <location>
        <begin position="19"/>
        <end position="58"/>
    </location>
</feature>
<evidence type="ECO:0000313" key="3">
    <source>
        <dbReference type="Proteomes" id="UP000887540"/>
    </source>
</evidence>
<dbReference type="Proteomes" id="UP000887540">
    <property type="component" value="Unplaced"/>
</dbReference>
<keyword evidence="3" id="KW-1185">Reference proteome</keyword>
<keyword evidence="2" id="KW-0472">Membrane</keyword>
<evidence type="ECO:0000313" key="4">
    <source>
        <dbReference type="WBParaSite" id="ACRNAN_scaffold10461.g25528.t1"/>
    </source>
</evidence>
<reference evidence="4" key="1">
    <citation type="submission" date="2022-11" db="UniProtKB">
        <authorList>
            <consortium name="WormBaseParasite"/>
        </authorList>
    </citation>
    <scope>IDENTIFICATION</scope>
</reference>
<feature type="compositionally biased region" description="Low complexity" evidence="1">
    <location>
        <begin position="59"/>
        <end position="68"/>
    </location>
</feature>
<dbReference type="AlphaFoldDB" id="A0A914CG35"/>
<keyword evidence="2" id="KW-1133">Transmembrane helix</keyword>
<keyword evidence="2" id="KW-0812">Transmembrane</keyword>
<feature type="region of interest" description="Disordered" evidence="1">
    <location>
        <begin position="1"/>
        <end position="68"/>
    </location>
</feature>
<protein>
    <submittedName>
        <fullName evidence="4">Glycine-rich protein</fullName>
    </submittedName>
</protein>
<dbReference type="WBParaSite" id="ACRNAN_scaffold10461.g25528.t1">
    <property type="protein sequence ID" value="ACRNAN_scaffold10461.g25528.t1"/>
    <property type="gene ID" value="ACRNAN_scaffold10461.g25528"/>
</dbReference>
<accession>A0A914CG35</accession>
<proteinExistence type="predicted"/>
<feature type="compositionally biased region" description="Gly residues" evidence="1">
    <location>
        <begin position="1"/>
        <end position="11"/>
    </location>
</feature>
<sequence length="155" mass="15971">MPGGSGGGGLLSGHDGHGPRGGGSGPPGGGNFGPPGSGNGPLGGGSGPPGSGPGGGLSFGPPGSGSSNGSNSQFGFYAWMILKDWTNIFYQFFVIIDTIVTLFLLRSYRSAFKIVGMKVWNIVKKFLPIERFGRRPTLTNINRPSVNVNQWMNSG</sequence>